<organism evidence="2 3">
    <name type="scientific">Nezara viridula</name>
    <name type="common">Southern green stink bug</name>
    <name type="synonym">Cimex viridulus</name>
    <dbReference type="NCBI Taxonomy" id="85310"/>
    <lineage>
        <taxon>Eukaryota</taxon>
        <taxon>Metazoa</taxon>
        <taxon>Ecdysozoa</taxon>
        <taxon>Arthropoda</taxon>
        <taxon>Hexapoda</taxon>
        <taxon>Insecta</taxon>
        <taxon>Pterygota</taxon>
        <taxon>Neoptera</taxon>
        <taxon>Paraneoptera</taxon>
        <taxon>Hemiptera</taxon>
        <taxon>Heteroptera</taxon>
        <taxon>Panheteroptera</taxon>
        <taxon>Pentatomomorpha</taxon>
        <taxon>Pentatomoidea</taxon>
        <taxon>Pentatomidae</taxon>
        <taxon>Pentatominae</taxon>
        <taxon>Nezara</taxon>
    </lineage>
</organism>
<evidence type="ECO:0000313" key="2">
    <source>
        <dbReference type="EMBL" id="CAH1404663.1"/>
    </source>
</evidence>
<sequence>MKLTPQQAAAREAYLRKLSIHHDEIIDEVNLVNYNIIEEIEKINNQLNTKLARLQEIKNVSDRIINEFLDFLRKSESKTNKVMRTNWEISVCRQQKLHEAFNKKMAAMEHLRTEHVKEEKALRRKKDNMEKEFILLLKQYDKNMLDKQSELDNIVESANPLNYFYKQLTRLSEKQDESYELLMKDKEEYKRMRLEELKRRFASRKILKRFRSMKRKVKRPSYPPADMKRPTVERALEAGGRSAT</sequence>
<accession>A0A9P0MRM8</accession>
<evidence type="ECO:0000256" key="1">
    <source>
        <dbReference type="SAM" id="MobiDB-lite"/>
    </source>
</evidence>
<name>A0A9P0MRM8_NEZVI</name>
<dbReference type="AlphaFoldDB" id="A0A9P0MRM8"/>
<proteinExistence type="predicted"/>
<gene>
    <name evidence="2" type="ORF">NEZAVI_LOCUS13032</name>
</gene>
<feature type="region of interest" description="Disordered" evidence="1">
    <location>
        <begin position="213"/>
        <end position="244"/>
    </location>
</feature>
<keyword evidence="3" id="KW-1185">Reference proteome</keyword>
<protein>
    <submittedName>
        <fullName evidence="2">Uncharacterized protein</fullName>
    </submittedName>
</protein>
<reference evidence="2" key="1">
    <citation type="submission" date="2022-01" db="EMBL/GenBank/DDBJ databases">
        <authorList>
            <person name="King R."/>
        </authorList>
    </citation>
    <scope>NUCLEOTIDE SEQUENCE</scope>
</reference>
<dbReference type="Proteomes" id="UP001152798">
    <property type="component" value="Chromosome 6"/>
</dbReference>
<dbReference type="OrthoDB" id="536093at2759"/>
<dbReference type="EMBL" id="OV725082">
    <property type="protein sequence ID" value="CAH1404663.1"/>
    <property type="molecule type" value="Genomic_DNA"/>
</dbReference>
<evidence type="ECO:0000313" key="3">
    <source>
        <dbReference type="Proteomes" id="UP001152798"/>
    </source>
</evidence>
<feature type="compositionally biased region" description="Basic and acidic residues" evidence="1">
    <location>
        <begin position="226"/>
        <end position="236"/>
    </location>
</feature>